<reference evidence="1" key="2">
    <citation type="journal article" date="2023" name="Int. J. Mol. Sci.">
        <title>De Novo Assembly and Annotation of 11 Diverse Shrub Willow (Salix) Genomes Reveals Novel Gene Organization in Sex-Linked Regions.</title>
        <authorList>
            <person name="Hyden B."/>
            <person name="Feng K."/>
            <person name="Yates T.B."/>
            <person name="Jawdy S."/>
            <person name="Cereghino C."/>
            <person name="Smart L.B."/>
            <person name="Muchero W."/>
        </authorList>
    </citation>
    <scope>NUCLEOTIDE SEQUENCE</scope>
    <source>
        <tissue evidence="1">Shoot tip</tissue>
    </source>
</reference>
<evidence type="ECO:0000313" key="2">
    <source>
        <dbReference type="Proteomes" id="UP001141253"/>
    </source>
</evidence>
<proteinExistence type="predicted"/>
<dbReference type="EMBL" id="JAPFFI010000005">
    <property type="protein sequence ID" value="KAJ6394799.1"/>
    <property type="molecule type" value="Genomic_DNA"/>
</dbReference>
<accession>A0ABQ9C7A6</accession>
<dbReference type="Proteomes" id="UP001141253">
    <property type="component" value="Chromosome 1"/>
</dbReference>
<reference evidence="1" key="1">
    <citation type="submission" date="2022-10" db="EMBL/GenBank/DDBJ databases">
        <authorList>
            <person name="Hyden B.L."/>
            <person name="Feng K."/>
            <person name="Yates T."/>
            <person name="Jawdy S."/>
            <person name="Smart L.B."/>
            <person name="Muchero W."/>
        </authorList>
    </citation>
    <scope>NUCLEOTIDE SEQUENCE</scope>
    <source>
        <tissue evidence="1">Shoot tip</tissue>
    </source>
</reference>
<name>A0ABQ9C7A6_9ROSI</name>
<gene>
    <name evidence="1" type="ORF">OIU77_023906</name>
</gene>
<evidence type="ECO:0000313" key="1">
    <source>
        <dbReference type="EMBL" id="KAJ6394799.1"/>
    </source>
</evidence>
<keyword evidence="2" id="KW-1185">Reference proteome</keyword>
<comment type="caution">
    <text evidence="1">The sequence shown here is derived from an EMBL/GenBank/DDBJ whole genome shotgun (WGS) entry which is preliminary data.</text>
</comment>
<organism evidence="1 2">
    <name type="scientific">Salix suchowensis</name>
    <dbReference type="NCBI Taxonomy" id="1278906"/>
    <lineage>
        <taxon>Eukaryota</taxon>
        <taxon>Viridiplantae</taxon>
        <taxon>Streptophyta</taxon>
        <taxon>Embryophyta</taxon>
        <taxon>Tracheophyta</taxon>
        <taxon>Spermatophyta</taxon>
        <taxon>Magnoliopsida</taxon>
        <taxon>eudicotyledons</taxon>
        <taxon>Gunneridae</taxon>
        <taxon>Pentapetalae</taxon>
        <taxon>rosids</taxon>
        <taxon>fabids</taxon>
        <taxon>Malpighiales</taxon>
        <taxon>Salicaceae</taxon>
        <taxon>Saliceae</taxon>
        <taxon>Salix</taxon>
    </lineage>
</organism>
<sequence length="98" mass="10731">MVLQLHQETLHLVLIRLLVYIQSPPHSSPAPGVYYGFGLGNGPLSSLAPSTLAPTPSSLAVDPFYRKIWLLVGVYRYSNFFPSTMVKAMKVAGLASHF</sequence>
<protein>
    <submittedName>
        <fullName evidence="1">Uncharacterized protein</fullName>
    </submittedName>
</protein>